<feature type="domain" description="PX" evidence="3">
    <location>
        <begin position="376"/>
        <end position="522"/>
    </location>
</feature>
<comment type="caution">
    <text evidence="4">The sequence shown here is derived from an EMBL/GenBank/DDBJ whole genome shotgun (WGS) entry which is preliminary data.</text>
</comment>
<evidence type="ECO:0000313" key="5">
    <source>
        <dbReference type="Proteomes" id="UP001295794"/>
    </source>
</evidence>
<dbReference type="Proteomes" id="UP001295794">
    <property type="component" value="Unassembled WGS sequence"/>
</dbReference>
<feature type="compositionally biased region" description="Acidic residues" evidence="2">
    <location>
        <begin position="1044"/>
        <end position="1076"/>
    </location>
</feature>
<dbReference type="InterPro" id="IPR001683">
    <property type="entry name" value="PX_dom"/>
</dbReference>
<feature type="compositionally biased region" description="Polar residues" evidence="2">
    <location>
        <begin position="164"/>
        <end position="185"/>
    </location>
</feature>
<protein>
    <recommendedName>
        <fullName evidence="3">PX domain-containing protein</fullName>
    </recommendedName>
</protein>
<dbReference type="Pfam" id="PF12825">
    <property type="entry name" value="DUF3818"/>
    <property type="match status" value="1"/>
</dbReference>
<dbReference type="PANTHER" id="PTHR47185">
    <property type="entry name" value="PX DOMAIN-CONTAINING PROTEIN YPR097W"/>
    <property type="match status" value="1"/>
</dbReference>
<dbReference type="InterPro" id="IPR047168">
    <property type="entry name" value="LEC1-like"/>
</dbReference>
<proteinExistence type="predicted"/>
<evidence type="ECO:0000313" key="4">
    <source>
        <dbReference type="EMBL" id="CAK5275609.1"/>
    </source>
</evidence>
<organism evidence="4 5">
    <name type="scientific">Mycena citricolor</name>
    <dbReference type="NCBI Taxonomy" id="2018698"/>
    <lineage>
        <taxon>Eukaryota</taxon>
        <taxon>Fungi</taxon>
        <taxon>Dikarya</taxon>
        <taxon>Basidiomycota</taxon>
        <taxon>Agaricomycotina</taxon>
        <taxon>Agaricomycetes</taxon>
        <taxon>Agaricomycetidae</taxon>
        <taxon>Agaricales</taxon>
        <taxon>Marasmiineae</taxon>
        <taxon>Mycenaceae</taxon>
        <taxon>Mycena</taxon>
    </lineage>
</organism>
<feature type="region of interest" description="Disordered" evidence="2">
    <location>
        <begin position="156"/>
        <end position="204"/>
    </location>
</feature>
<evidence type="ECO:0000256" key="1">
    <source>
        <dbReference type="SAM" id="Coils"/>
    </source>
</evidence>
<dbReference type="InterPro" id="IPR024554">
    <property type="entry name" value="LEC1-like_C"/>
</dbReference>
<feature type="compositionally biased region" description="Polar residues" evidence="2">
    <location>
        <begin position="1134"/>
        <end position="1157"/>
    </location>
</feature>
<feature type="region of interest" description="Disordered" evidence="2">
    <location>
        <begin position="1043"/>
        <end position="1171"/>
    </location>
</feature>
<accession>A0AAD2HF59</accession>
<feature type="compositionally biased region" description="Low complexity" evidence="2">
    <location>
        <begin position="445"/>
        <end position="464"/>
    </location>
</feature>
<dbReference type="Gene3D" id="3.30.1520.10">
    <property type="entry name" value="Phox-like domain"/>
    <property type="match status" value="1"/>
</dbReference>
<name>A0AAD2HF59_9AGAR</name>
<feature type="compositionally biased region" description="Polar residues" evidence="2">
    <location>
        <begin position="193"/>
        <end position="204"/>
    </location>
</feature>
<dbReference type="PANTHER" id="PTHR47185:SF1">
    <property type="entry name" value="PX DOMAIN-CONTAINING PROTEIN YPR097W"/>
    <property type="match status" value="1"/>
</dbReference>
<dbReference type="GO" id="GO:0035091">
    <property type="term" value="F:phosphatidylinositol binding"/>
    <property type="evidence" value="ECO:0007669"/>
    <property type="project" value="InterPro"/>
</dbReference>
<evidence type="ECO:0000256" key="2">
    <source>
        <dbReference type="SAM" id="MobiDB-lite"/>
    </source>
</evidence>
<feature type="compositionally biased region" description="Basic and acidic residues" evidence="2">
    <location>
        <begin position="427"/>
        <end position="444"/>
    </location>
</feature>
<keyword evidence="5" id="KW-1185">Reference proteome</keyword>
<feature type="compositionally biased region" description="Polar residues" evidence="2">
    <location>
        <begin position="465"/>
        <end position="482"/>
    </location>
</feature>
<feature type="region of interest" description="Disordered" evidence="2">
    <location>
        <begin position="427"/>
        <end position="482"/>
    </location>
</feature>
<feature type="coiled-coil region" evidence="1">
    <location>
        <begin position="338"/>
        <end position="372"/>
    </location>
</feature>
<dbReference type="SUPFAM" id="SSF64268">
    <property type="entry name" value="PX domain"/>
    <property type="match status" value="1"/>
</dbReference>
<dbReference type="EMBL" id="CAVNYO010000405">
    <property type="protein sequence ID" value="CAK5275609.1"/>
    <property type="molecule type" value="Genomic_DNA"/>
</dbReference>
<dbReference type="PROSITE" id="PS50195">
    <property type="entry name" value="PX"/>
    <property type="match status" value="1"/>
</dbReference>
<dbReference type="CDD" id="cd06869">
    <property type="entry name" value="PX_UP2_fungi"/>
    <property type="match status" value="1"/>
</dbReference>
<evidence type="ECO:0000259" key="3">
    <source>
        <dbReference type="PROSITE" id="PS50195"/>
    </source>
</evidence>
<sequence length="1201" mass="134195">MAEIPHTPHTDFARFVVDTIKASSSLALNENQAVIRSALALSPTFLLTDNCTNPDSSGSDTWLLGLNHLADILVALHARNELEVARRREHVLVNIYPTVACCSLQTDFSGRVLDGRRHMARASLLSAGGTCTDLSFANNAIDQWLVIQSRRKNTWHPNVDYEQPTPQSPQTLLNEVGTPNSTDPSESIPLASSPVQDSPSTTGLTPLRAHYLKKSLIQLEFERELDEITSPTPSHVSALSYLGPPFSPPPKNSPMLDLPFLRYIFRQFVLTFPFMASAPKDFYSDKLQPFTNSVMERNLSPTSVFDQGEEGSEAALRSRLLAKAQRNLSLFFSAATKLTDKEEVVRLTQSDLERLEAAAKRRQARNLEAAKDIFEVNIVSVRTVVDKGRVRSRVHEEFIIRTRRSNLSDVFVSRRYGDFKTLAEELRKAHPSEEIRSPPVKDRTTVTAPPSATSPLSPAPSFASQQSWDDYPSGSQVQQNSRLAREKNRLTLRAYLHSLLASPVIASSPVLRSFLLSGPTALSREEIEDGFRREEADRVRDEGRKQFAKEIANRVDGLRAAVKSVKGDIMGKGVPLLSVIGDPALIMPQDGLTRIFALVKVTPNVRDLPDNYKAVLEWARMSSVSSSSEVSANRDGFSLASTVFHHFVASDTASESFASLKRIHGLMPYLLLKTALRISNPIAMIRTQAVMDLFLAQPFGGRSLLQRMFTGSLTEEVHALEEEIEAVKEKIDDPMICEKMRQFVYAPREIQDLLKADAAAEQMSVITVVLRAADAPFLSRAQMSRVARAHRAHAAYMKQRESLNDSDDDDGPQDEDGWLFEDLKVLADLYSRLRDREQLIELLFEARIYVRAPQGHHHDFYAPLAQVYRAASIADSIGDLQSFINDLIKTVERTEDLAQEDPKRTVQAFIALIERHEQSFYHFVHKVHSKGEGLFSSLMRWIELYLTVVREGLGDPLSLEFLLPHTGEERDRIMDEVDKVAVYHYKLKVLYEDKIRRRFGKARANANDADAEDEMTKALVDGVAQEIDFGELIHGDAIDVAAQDTDEEDEDDDDDSEFESASDSGSDEEGNSEEDTDRSAEETPMQTPRPPPKTLLTVPRPISLKSSRSMSSPRFSPRATTAEEPRSSHVEAASTKSVSNVPESQNGPFPSSYTESTAAAPKIEEKRGAAIQPPDLVYLPKLLPIFREMMRPQLAPRQRTN</sequence>
<dbReference type="Pfam" id="PF12828">
    <property type="entry name" value="PXB"/>
    <property type="match status" value="1"/>
</dbReference>
<reference evidence="4" key="1">
    <citation type="submission" date="2023-11" db="EMBL/GenBank/DDBJ databases">
        <authorList>
            <person name="De Vega J J."/>
            <person name="De Vega J J."/>
        </authorList>
    </citation>
    <scope>NUCLEOTIDE SEQUENCE</scope>
</reference>
<gene>
    <name evidence="4" type="ORF">MYCIT1_LOCUS23491</name>
</gene>
<dbReference type="InterPro" id="IPR036871">
    <property type="entry name" value="PX_dom_sf"/>
</dbReference>
<feature type="compositionally biased region" description="Low complexity" evidence="2">
    <location>
        <begin position="1100"/>
        <end position="1118"/>
    </location>
</feature>
<dbReference type="AlphaFoldDB" id="A0AAD2HF59"/>
<dbReference type="InterPro" id="IPR024555">
    <property type="entry name" value="PX-associated"/>
</dbReference>
<keyword evidence="1" id="KW-0175">Coiled coil</keyword>
<dbReference type="Pfam" id="PF00787">
    <property type="entry name" value="PX"/>
    <property type="match status" value="1"/>
</dbReference>
<dbReference type="SMART" id="SM00312">
    <property type="entry name" value="PX"/>
    <property type="match status" value="1"/>
</dbReference>